<name>A0A809R0Q9_9PROT</name>
<protein>
    <submittedName>
        <fullName evidence="1">GTP-binding protein</fullName>
    </submittedName>
</protein>
<evidence type="ECO:0000313" key="1">
    <source>
        <dbReference type="EMBL" id="BBO20348.1"/>
    </source>
</evidence>
<dbReference type="KEGG" id="ddz:DSYM_10470"/>
<proteinExistence type="predicted"/>
<dbReference type="Gene3D" id="6.10.280.50">
    <property type="match status" value="1"/>
</dbReference>
<dbReference type="Pfam" id="PF04325">
    <property type="entry name" value="DUF465"/>
    <property type="match status" value="1"/>
</dbReference>
<organism evidence="1 2">
    <name type="scientific">Candidatus Desulfobacillus denitrificans</name>
    <dbReference type="NCBI Taxonomy" id="2608985"/>
    <lineage>
        <taxon>Bacteria</taxon>
        <taxon>Pseudomonadati</taxon>
        <taxon>Pseudomonadota</taxon>
        <taxon>Betaproteobacteria</taxon>
        <taxon>Candidatus Desulfobacillus</taxon>
    </lineage>
</organism>
<dbReference type="Proteomes" id="UP000662914">
    <property type="component" value="Chromosome"/>
</dbReference>
<dbReference type="EMBL" id="AP021857">
    <property type="protein sequence ID" value="BBO20348.1"/>
    <property type="molecule type" value="Genomic_DNA"/>
</dbReference>
<dbReference type="AlphaFoldDB" id="A0A809R0Q9"/>
<gene>
    <name evidence="1" type="ORF">DSYM_10470</name>
</gene>
<sequence>MELQQHDLHHEFPEFKDAIHRLKMSNHHFSRLFDEYHHVNKDIRRIEENEEPVTDVALEAMKKQRLQLKDDLYAMLRAHKA</sequence>
<evidence type="ECO:0000313" key="2">
    <source>
        <dbReference type="Proteomes" id="UP000662914"/>
    </source>
</evidence>
<dbReference type="InterPro" id="IPR038444">
    <property type="entry name" value="DUF465_sf"/>
</dbReference>
<reference evidence="1" key="1">
    <citation type="journal article" name="DNA Res.">
        <title>The physiological potential of anammox bacteria as revealed by their core genome structure.</title>
        <authorList>
            <person name="Okubo T."/>
            <person name="Toyoda A."/>
            <person name="Fukuhara K."/>
            <person name="Uchiyama I."/>
            <person name="Harigaya Y."/>
            <person name="Kuroiwa M."/>
            <person name="Suzuki T."/>
            <person name="Murakami Y."/>
            <person name="Suwa Y."/>
            <person name="Takami H."/>
        </authorList>
    </citation>
    <scope>NUCLEOTIDE SEQUENCE</scope>
    <source>
        <strain evidence="1">317325-3</strain>
    </source>
</reference>
<accession>A0A809R0Q9</accession>
<dbReference type="InterPro" id="IPR007420">
    <property type="entry name" value="DUF465"/>
</dbReference>